<feature type="compositionally biased region" description="Gly residues" evidence="1">
    <location>
        <begin position="321"/>
        <end position="331"/>
    </location>
</feature>
<keyword evidence="3" id="KW-1185">Reference proteome</keyword>
<evidence type="ECO:0000313" key="2">
    <source>
        <dbReference type="EMBL" id="CAK0836052.1"/>
    </source>
</evidence>
<proteinExistence type="predicted"/>
<dbReference type="EMBL" id="CAUYUJ010013336">
    <property type="protein sequence ID" value="CAK0836052.1"/>
    <property type="molecule type" value="Genomic_DNA"/>
</dbReference>
<organism evidence="2 3">
    <name type="scientific">Prorocentrum cordatum</name>
    <dbReference type="NCBI Taxonomy" id="2364126"/>
    <lineage>
        <taxon>Eukaryota</taxon>
        <taxon>Sar</taxon>
        <taxon>Alveolata</taxon>
        <taxon>Dinophyceae</taxon>
        <taxon>Prorocentrales</taxon>
        <taxon>Prorocentraceae</taxon>
        <taxon>Prorocentrum</taxon>
    </lineage>
</organism>
<dbReference type="PANTHER" id="PTHR11099:SF0">
    <property type="entry name" value="VACUOLAR PROTEIN SORTING-ASSOCIATED PROTEIN 35"/>
    <property type="match status" value="1"/>
</dbReference>
<feature type="compositionally biased region" description="Low complexity" evidence="1">
    <location>
        <begin position="334"/>
        <end position="343"/>
    </location>
</feature>
<feature type="region of interest" description="Disordered" evidence="1">
    <location>
        <begin position="194"/>
        <end position="233"/>
    </location>
</feature>
<reference evidence="2" key="1">
    <citation type="submission" date="2023-10" db="EMBL/GenBank/DDBJ databases">
        <authorList>
            <person name="Chen Y."/>
            <person name="Shah S."/>
            <person name="Dougan E. K."/>
            <person name="Thang M."/>
            <person name="Chan C."/>
        </authorList>
    </citation>
    <scope>NUCLEOTIDE SEQUENCE [LARGE SCALE GENOMIC DNA]</scope>
</reference>
<dbReference type="Proteomes" id="UP001189429">
    <property type="component" value="Unassembled WGS sequence"/>
</dbReference>
<feature type="region of interest" description="Disordered" evidence="1">
    <location>
        <begin position="280"/>
        <end position="425"/>
    </location>
</feature>
<dbReference type="PANTHER" id="PTHR11099">
    <property type="entry name" value="VACUOLAR SORTING PROTEIN 35"/>
    <property type="match status" value="1"/>
</dbReference>
<dbReference type="InterPro" id="IPR005378">
    <property type="entry name" value="Vps35"/>
</dbReference>
<feature type="compositionally biased region" description="Low complexity" evidence="1">
    <location>
        <begin position="366"/>
        <end position="376"/>
    </location>
</feature>
<sequence>MSAPPRDEQDLFLEEAFGFAAEQRFYLRKAIQQNDMENALRYSICLTNELRSSMLQPNKYYQLYALVFWELQHLGAFVGREERHGHRLADVYEMVQYEGNVLPRLYLLVTVGAVYMREVCDPALAKGILEDLGEMLGAVQHPVRGLFLRYYLLQMVKDKLGELDSTRDALQYLLRSLREAISLWSRLRLSDGQPTPGRLGGSDAGGDAPSDLISSEPSPVARPSAAAASDGGACHQDADANAFSAAWLLDRNRHALRFLVAAHLMHISAGIADPGVVQGARPPRGAAGQQLVRGRRWSGLPPRVLRRGVPRPLPPGHAGCHPGGQRPGELGGRPAAAAAAPAPADHRAQRRTGRRREAPARRLRGVPRAPGEAAPAAPRPRDPDGVAAGAAAGARAVGPRAAPGRRGARGAGAARHRRAAGAAHG</sequence>
<evidence type="ECO:0000313" key="3">
    <source>
        <dbReference type="Proteomes" id="UP001189429"/>
    </source>
</evidence>
<feature type="compositionally biased region" description="Low complexity" evidence="1">
    <location>
        <begin position="205"/>
        <end position="229"/>
    </location>
</feature>
<name>A0ABN9SUE5_9DINO</name>
<feature type="compositionally biased region" description="Low complexity" evidence="1">
    <location>
        <begin position="385"/>
        <end position="405"/>
    </location>
</feature>
<evidence type="ECO:0000256" key="1">
    <source>
        <dbReference type="SAM" id="MobiDB-lite"/>
    </source>
</evidence>
<comment type="caution">
    <text evidence="2">The sequence shown here is derived from an EMBL/GenBank/DDBJ whole genome shotgun (WGS) entry which is preliminary data.</text>
</comment>
<protein>
    <submittedName>
        <fullName evidence="2">Uncharacterized protein</fullName>
    </submittedName>
</protein>
<dbReference type="Pfam" id="PF03635">
    <property type="entry name" value="Vps35"/>
    <property type="match status" value="1"/>
</dbReference>
<accession>A0ABN9SUE5</accession>
<gene>
    <name evidence="2" type="ORF">PCOR1329_LOCUS32670</name>
</gene>